<evidence type="ECO:0000313" key="2">
    <source>
        <dbReference type="EMBL" id="GAA2517217.1"/>
    </source>
</evidence>
<dbReference type="Proteomes" id="UP001499978">
    <property type="component" value="Unassembled WGS sequence"/>
</dbReference>
<protein>
    <submittedName>
        <fullName evidence="2">Uncharacterized protein</fullName>
    </submittedName>
</protein>
<name>A0ABN3NAG2_9ACTN</name>
<accession>A0ABN3NAG2</accession>
<sequence length="144" mass="14328">MVVASLALILVAIVLVVIGLASSSGGVLMSSIAVSLLAAAALFAGVRQTAASRRMARASRPATPVRDRPGGGHDLSPGVKARLAALPDAVAVTDAPLSFHLPNCARLPPGGFRLIPVATAAAAGIRPCHSCDPAAALLASLPRS</sequence>
<organism evidence="2 3">
    <name type="scientific">Pilimelia columellifera subsp. columellifera</name>
    <dbReference type="NCBI Taxonomy" id="706583"/>
    <lineage>
        <taxon>Bacteria</taxon>
        <taxon>Bacillati</taxon>
        <taxon>Actinomycetota</taxon>
        <taxon>Actinomycetes</taxon>
        <taxon>Micromonosporales</taxon>
        <taxon>Micromonosporaceae</taxon>
        <taxon>Pilimelia</taxon>
    </lineage>
</organism>
<keyword evidence="1" id="KW-1133">Transmembrane helix</keyword>
<feature type="transmembrane region" description="Helical" evidence="1">
    <location>
        <begin position="33"/>
        <end position="50"/>
    </location>
</feature>
<keyword evidence="1" id="KW-0812">Transmembrane</keyword>
<keyword evidence="1" id="KW-0472">Membrane</keyword>
<comment type="caution">
    <text evidence="2">The sequence shown here is derived from an EMBL/GenBank/DDBJ whole genome shotgun (WGS) entry which is preliminary data.</text>
</comment>
<keyword evidence="3" id="KW-1185">Reference proteome</keyword>
<gene>
    <name evidence="2" type="ORF">GCM10010201_12510</name>
</gene>
<evidence type="ECO:0000313" key="3">
    <source>
        <dbReference type="Proteomes" id="UP001499978"/>
    </source>
</evidence>
<evidence type="ECO:0000256" key="1">
    <source>
        <dbReference type="SAM" id="Phobius"/>
    </source>
</evidence>
<dbReference type="EMBL" id="BAAARY010000004">
    <property type="protein sequence ID" value="GAA2517217.1"/>
    <property type="molecule type" value="Genomic_DNA"/>
</dbReference>
<proteinExistence type="predicted"/>
<reference evidence="2 3" key="1">
    <citation type="journal article" date="2019" name="Int. J. Syst. Evol. Microbiol.">
        <title>The Global Catalogue of Microorganisms (GCM) 10K type strain sequencing project: providing services to taxonomists for standard genome sequencing and annotation.</title>
        <authorList>
            <consortium name="The Broad Institute Genomics Platform"/>
            <consortium name="The Broad Institute Genome Sequencing Center for Infectious Disease"/>
            <person name="Wu L."/>
            <person name="Ma J."/>
        </authorList>
    </citation>
    <scope>NUCLEOTIDE SEQUENCE [LARGE SCALE GENOMIC DNA]</scope>
    <source>
        <strain evidence="2 3">JCM 3367</strain>
    </source>
</reference>
<dbReference type="RefSeq" id="WP_344169650.1">
    <property type="nucleotide sequence ID" value="NZ_BAAARY010000004.1"/>
</dbReference>